<proteinExistence type="inferred from homology"/>
<evidence type="ECO:0000256" key="3">
    <source>
        <dbReference type="ARBA" id="ARBA00008335"/>
    </source>
</evidence>
<feature type="transmembrane region" description="Helical" evidence="13">
    <location>
        <begin position="104"/>
        <end position="124"/>
    </location>
</feature>
<evidence type="ECO:0000256" key="8">
    <source>
        <dbReference type="ARBA" id="ARBA00022989"/>
    </source>
</evidence>
<feature type="transmembrane region" description="Helical" evidence="13">
    <location>
        <begin position="136"/>
        <end position="159"/>
    </location>
</feature>
<keyword evidence="10 13" id="KW-0472">Membrane</keyword>
<keyword evidence="6" id="KW-1003">Cell membrane</keyword>
<feature type="non-terminal residue" evidence="14">
    <location>
        <position position="519"/>
    </location>
</feature>
<dbReference type="InterPro" id="IPR008509">
    <property type="entry name" value="MOT2/MFSD5"/>
</dbReference>
<keyword evidence="9" id="KW-0406">Ion transport</keyword>
<dbReference type="GO" id="GO:0005886">
    <property type="term" value="C:plasma membrane"/>
    <property type="evidence" value="ECO:0007669"/>
    <property type="project" value="UniProtKB-SubCell"/>
</dbReference>
<feature type="non-terminal residue" evidence="14">
    <location>
        <position position="1"/>
    </location>
</feature>
<evidence type="ECO:0000256" key="11">
    <source>
        <dbReference type="ARBA" id="ARBA00030646"/>
    </source>
</evidence>
<dbReference type="AlphaFoldDB" id="A0A8X7XKB9"/>
<evidence type="ECO:0000256" key="13">
    <source>
        <dbReference type="SAM" id="Phobius"/>
    </source>
</evidence>
<organism evidence="14 15">
    <name type="scientific">Polypterus senegalus</name>
    <name type="common">Senegal bichir</name>
    <dbReference type="NCBI Taxonomy" id="55291"/>
    <lineage>
        <taxon>Eukaryota</taxon>
        <taxon>Metazoa</taxon>
        <taxon>Chordata</taxon>
        <taxon>Craniata</taxon>
        <taxon>Vertebrata</taxon>
        <taxon>Euteleostomi</taxon>
        <taxon>Actinopterygii</taxon>
        <taxon>Polypteriformes</taxon>
        <taxon>Polypteridae</taxon>
        <taxon>Polypterus</taxon>
    </lineage>
</organism>
<protein>
    <recommendedName>
        <fullName evidence="4">Molybdate-anion transporter</fullName>
    </recommendedName>
    <alternativeName>
        <fullName evidence="11">Major facilitator superfamily domain-containing protein 5</fullName>
    </alternativeName>
    <alternativeName>
        <fullName evidence="12">Molybdate transporter 2 homolog</fullName>
    </alternativeName>
</protein>
<evidence type="ECO:0000313" key="15">
    <source>
        <dbReference type="Proteomes" id="UP000886611"/>
    </source>
</evidence>
<accession>A0A8X7XKB9</accession>
<gene>
    <name evidence="14" type="primary">Mfsd5</name>
    <name evidence="14" type="ORF">GTO96_0014280</name>
</gene>
<feature type="transmembrane region" description="Helical" evidence="13">
    <location>
        <begin position="261"/>
        <end position="279"/>
    </location>
</feature>
<comment type="caution">
    <text evidence="14">The sequence shown here is derived from an EMBL/GenBank/DDBJ whole genome shotgun (WGS) entry which is preliminary data.</text>
</comment>
<keyword evidence="8 13" id="KW-1133">Transmembrane helix</keyword>
<feature type="transmembrane region" description="Helical" evidence="13">
    <location>
        <begin position="378"/>
        <end position="396"/>
    </location>
</feature>
<comment type="similarity">
    <text evidence="3">Belongs to the major facilitator superfamily.</text>
</comment>
<evidence type="ECO:0000256" key="1">
    <source>
        <dbReference type="ARBA" id="ARBA00003019"/>
    </source>
</evidence>
<dbReference type="Proteomes" id="UP000886611">
    <property type="component" value="Unassembled WGS sequence"/>
</dbReference>
<feature type="transmembrane region" description="Helical" evidence="13">
    <location>
        <begin position="440"/>
        <end position="461"/>
    </location>
</feature>
<dbReference type="SUPFAM" id="SSF103473">
    <property type="entry name" value="MFS general substrate transporter"/>
    <property type="match status" value="1"/>
</dbReference>
<dbReference type="InterPro" id="IPR036259">
    <property type="entry name" value="MFS_trans_sf"/>
</dbReference>
<evidence type="ECO:0000256" key="6">
    <source>
        <dbReference type="ARBA" id="ARBA00022475"/>
    </source>
</evidence>
<dbReference type="GO" id="GO:0006811">
    <property type="term" value="P:monoatomic ion transport"/>
    <property type="evidence" value="ECO:0007669"/>
    <property type="project" value="UniProtKB-KW"/>
</dbReference>
<evidence type="ECO:0000256" key="10">
    <source>
        <dbReference type="ARBA" id="ARBA00023136"/>
    </source>
</evidence>
<feature type="transmembrane region" description="Helical" evidence="13">
    <location>
        <begin position="346"/>
        <end position="366"/>
    </location>
</feature>
<evidence type="ECO:0000256" key="2">
    <source>
        <dbReference type="ARBA" id="ARBA00004651"/>
    </source>
</evidence>
<feature type="transmembrane region" description="Helical" evidence="13">
    <location>
        <begin position="473"/>
        <end position="495"/>
    </location>
</feature>
<dbReference type="PANTHER" id="PTHR23516:SF1">
    <property type="entry name" value="MOLYBDATE-ANION TRANSPORTER"/>
    <property type="match status" value="1"/>
</dbReference>
<comment type="subcellular location">
    <subcellularLocation>
        <location evidence="2">Cell membrane</location>
        <topology evidence="2">Multi-pass membrane protein</topology>
    </subcellularLocation>
</comment>
<feature type="transmembrane region" description="Helical" evidence="13">
    <location>
        <begin position="60"/>
        <end position="83"/>
    </location>
</feature>
<feature type="transmembrane region" description="Helical" evidence="13">
    <location>
        <begin position="408"/>
        <end position="428"/>
    </location>
</feature>
<feature type="transmembrane region" description="Helical" evidence="13">
    <location>
        <begin position="189"/>
        <end position="213"/>
    </location>
</feature>
<evidence type="ECO:0000256" key="7">
    <source>
        <dbReference type="ARBA" id="ARBA00022692"/>
    </source>
</evidence>
<evidence type="ECO:0000256" key="9">
    <source>
        <dbReference type="ARBA" id="ARBA00023065"/>
    </source>
</evidence>
<sequence>MAGHIRPRRQRESGGLGSEFPDVSVLVASKAKSRSRSRGGVPSFISSGCLKSRDAVKLPAFAMLLIAYVSFLLLLAICLGLEFSACRARPGPATNPAFRQFQLHFYRVYFLALWADWLQGPYLYKLYHHYNFLESQIAIIYVCGFASSVLFGLVAGWLVDRIGRRQACILFCATYIVCCLTKLSQDYFILILGRVLGGLSTSLLATAFEAWYVHQHVETHDFPKEWIPETFSQAASWNHGLAVAAGFVATFFAEWLSLGPVAPFLVAVPFLMLCGGLALRDWEENWHPGGVAQTKFTRSCVEGLQCLLADSRVLLLGGIQALFESVIYIFVFLWTPVLDPHGPPLGIIFSCFMASCMIGASLYRVATSKKYLLQPIHLLSLAVLLAFFALFMLSFSTSPGQEAPSESFLAFLVIELACGLYFPSMGFLRDRIIPKKQRAAVLAWFRLPLHLLACMGMLALYGSGDGLSGTRHMFVACAGLMLAALLAVVSLFSVIRHDTELRLDGQEGLQQNGPVPSGL</sequence>
<reference evidence="14 15" key="1">
    <citation type="journal article" date="2021" name="Cell">
        <title>Tracing the genetic footprints of vertebrate landing in non-teleost ray-finned fishes.</title>
        <authorList>
            <person name="Bi X."/>
            <person name="Wang K."/>
            <person name="Yang L."/>
            <person name="Pan H."/>
            <person name="Jiang H."/>
            <person name="Wei Q."/>
            <person name="Fang M."/>
            <person name="Yu H."/>
            <person name="Zhu C."/>
            <person name="Cai Y."/>
            <person name="He Y."/>
            <person name="Gan X."/>
            <person name="Zeng H."/>
            <person name="Yu D."/>
            <person name="Zhu Y."/>
            <person name="Jiang H."/>
            <person name="Qiu Q."/>
            <person name="Yang H."/>
            <person name="Zhang Y.E."/>
            <person name="Wang W."/>
            <person name="Zhu M."/>
            <person name="He S."/>
            <person name="Zhang G."/>
        </authorList>
    </citation>
    <scope>NUCLEOTIDE SEQUENCE [LARGE SCALE GENOMIC DNA]</scope>
    <source>
        <strain evidence="14">Bchr_013</strain>
    </source>
</reference>
<evidence type="ECO:0000256" key="4">
    <source>
        <dbReference type="ARBA" id="ARBA00021242"/>
    </source>
</evidence>
<comment type="function">
    <text evidence="1">Mediates high-affinity intracellular uptake of the rare oligo-element molybdenum.</text>
</comment>
<dbReference type="Pfam" id="PF05631">
    <property type="entry name" value="MFS_5"/>
    <property type="match status" value="1"/>
</dbReference>
<dbReference type="EMBL" id="JAATIS010000485">
    <property type="protein sequence ID" value="KAG2467717.1"/>
    <property type="molecule type" value="Genomic_DNA"/>
</dbReference>
<name>A0A8X7XKB9_POLSE</name>
<keyword evidence="7 13" id="KW-0812">Transmembrane</keyword>
<dbReference type="PANTHER" id="PTHR23516">
    <property type="entry name" value="SAM (S-ADENOSYL METHIONINE) TRANSPORTER"/>
    <property type="match status" value="1"/>
</dbReference>
<dbReference type="CDD" id="cd17487">
    <property type="entry name" value="MFS_MFSD5_like"/>
    <property type="match status" value="1"/>
</dbReference>
<evidence type="ECO:0000313" key="14">
    <source>
        <dbReference type="EMBL" id="KAG2467717.1"/>
    </source>
</evidence>
<keyword evidence="5" id="KW-0813">Transport</keyword>
<evidence type="ECO:0000256" key="5">
    <source>
        <dbReference type="ARBA" id="ARBA00022448"/>
    </source>
</evidence>
<evidence type="ECO:0000256" key="12">
    <source>
        <dbReference type="ARBA" id="ARBA00032555"/>
    </source>
</evidence>
<keyword evidence="15" id="KW-1185">Reference proteome</keyword>
<dbReference type="Gene3D" id="1.20.1250.20">
    <property type="entry name" value="MFS general substrate transporter like domains"/>
    <property type="match status" value="1"/>
</dbReference>
<feature type="transmembrane region" description="Helical" evidence="13">
    <location>
        <begin position="313"/>
        <end position="334"/>
    </location>
</feature>
<dbReference type="GO" id="GO:0015098">
    <property type="term" value="F:molybdate ion transmembrane transporter activity"/>
    <property type="evidence" value="ECO:0007669"/>
    <property type="project" value="InterPro"/>
</dbReference>